<evidence type="ECO:0000256" key="9">
    <source>
        <dbReference type="ARBA" id="ARBA00023125"/>
    </source>
</evidence>
<protein>
    <recommendedName>
        <fullName evidence="15">Formamidopyrimidine-DNA glycosylase</fullName>
        <shortName evidence="15">Fapy-DNA glycosylase</shortName>
        <ecNumber evidence="15">3.2.2.23</ecNumber>
    </recommendedName>
    <alternativeName>
        <fullName evidence="15">DNA-(apurinic or apyrimidinic site) lyase MutM</fullName>
        <shortName evidence="15">AP lyase MutM</shortName>
        <ecNumber evidence="15">4.2.99.18</ecNumber>
    </alternativeName>
</protein>
<dbReference type="InterPro" id="IPR010979">
    <property type="entry name" value="Ribosomal_uS13-like_H2TH"/>
</dbReference>
<evidence type="ECO:0000256" key="4">
    <source>
        <dbReference type="ARBA" id="ARBA00022723"/>
    </source>
</evidence>
<dbReference type="SUPFAM" id="SSF46946">
    <property type="entry name" value="S13-like H2TH domain"/>
    <property type="match status" value="1"/>
</dbReference>
<dbReference type="InterPro" id="IPR015886">
    <property type="entry name" value="H2TH_FPG"/>
</dbReference>
<dbReference type="InterPro" id="IPR015887">
    <property type="entry name" value="DNA_glyclase_Znf_dom_DNA_BS"/>
</dbReference>
<dbReference type="PROSITE" id="PS51068">
    <property type="entry name" value="FPG_CAT"/>
    <property type="match status" value="1"/>
</dbReference>
<sequence length="271" mass="30290">MPELPEVETTLRGIAPALTGQRIGQLLVRDRRLRQPVSLETEARVPGQRISHLRRRAKYLLIELEEGWILVHLGMSGSLRLVPEATAYRPHDHIELTLESGLALRLHDPRRFGIFQWIPEPPEAHSLLARLGPEPLSADCDGAYLYQISGNRRTAVKSLIMDSRVLVGVGNIYANEALFMAGIHPARAAGRIGLARYQRLAEAIKQVLQDAIEQGGTTLRDFLREDGNPGYFAQCLRVYGRAGEPCRQCATPIRLARIGQRSSFYCPACQR</sequence>
<dbReference type="PANTHER" id="PTHR22993:SF9">
    <property type="entry name" value="FORMAMIDOPYRIMIDINE-DNA GLYCOSYLASE"/>
    <property type="match status" value="1"/>
</dbReference>
<evidence type="ECO:0000256" key="1">
    <source>
        <dbReference type="ARBA" id="ARBA00001668"/>
    </source>
</evidence>
<keyword evidence="6 15" id="KW-0863">Zinc-finger</keyword>
<keyword evidence="7 15" id="KW-0378">Hydrolase</keyword>
<feature type="binding site" evidence="15">
    <location>
        <position position="152"/>
    </location>
    <ligand>
        <name>DNA</name>
        <dbReference type="ChEBI" id="CHEBI:16991"/>
    </ligand>
</feature>
<dbReference type="NCBIfam" id="NF002211">
    <property type="entry name" value="PRK01103.1"/>
    <property type="match status" value="1"/>
</dbReference>
<keyword evidence="10 15" id="KW-0234">DNA repair</keyword>
<dbReference type="InterPro" id="IPR012319">
    <property type="entry name" value="FPG_cat"/>
</dbReference>
<reference evidence="18 19" key="1">
    <citation type="journal article" date="2023" name="Microorganisms">
        <title>Thiorhodovibrio frisius and Trv. litoralis spp. nov., Two Novel Members from a Clade of Fastidious Purple Sulfur Bacteria That Exhibit Unique Red-Shifted Light-Harvesting Capabilities.</title>
        <authorList>
            <person name="Methner A."/>
            <person name="Kuzyk S.B."/>
            <person name="Petersen J."/>
            <person name="Bauer S."/>
            <person name="Brinkmann H."/>
            <person name="Sichau K."/>
            <person name="Wanner G."/>
            <person name="Wolf J."/>
            <person name="Neumann-Schaal M."/>
            <person name="Henke P."/>
            <person name="Tank M."/>
            <person name="Sproer C."/>
            <person name="Bunk B."/>
            <person name="Overmann J."/>
        </authorList>
    </citation>
    <scope>NUCLEOTIDE SEQUENCE [LARGE SCALE GENOMIC DNA]</scope>
    <source>
        <strain evidence="18 19">DSM 6702</strain>
    </source>
</reference>
<comment type="catalytic activity">
    <reaction evidence="1 15">
        <text>Hydrolysis of DNA containing ring-opened 7-methylguanine residues, releasing 2,6-diamino-4-hydroxy-5-(N-methyl)formamidopyrimidine.</text>
        <dbReference type="EC" id="3.2.2.23"/>
    </reaction>
</comment>
<comment type="catalytic activity">
    <reaction evidence="14 15">
        <text>2'-deoxyribonucleotide-(2'-deoxyribose 5'-phosphate)-2'-deoxyribonucleotide-DNA = a 3'-end 2'-deoxyribonucleotide-(2,3-dehydro-2,3-deoxyribose 5'-phosphate)-DNA + a 5'-end 5'-phospho-2'-deoxyribonucleoside-DNA + H(+)</text>
        <dbReference type="Rhea" id="RHEA:66592"/>
        <dbReference type="Rhea" id="RHEA-COMP:13180"/>
        <dbReference type="Rhea" id="RHEA-COMP:16897"/>
        <dbReference type="Rhea" id="RHEA-COMP:17067"/>
        <dbReference type="ChEBI" id="CHEBI:15378"/>
        <dbReference type="ChEBI" id="CHEBI:136412"/>
        <dbReference type="ChEBI" id="CHEBI:157695"/>
        <dbReference type="ChEBI" id="CHEBI:167181"/>
        <dbReference type="EC" id="4.2.99.18"/>
    </reaction>
</comment>
<gene>
    <name evidence="15 18" type="primary">mutM</name>
    <name evidence="15" type="synonym">fpg</name>
    <name evidence="18" type="ORF">Thiowin_04721</name>
</gene>
<dbReference type="SMART" id="SM00898">
    <property type="entry name" value="Fapy_DNA_glyco"/>
    <property type="match status" value="1"/>
</dbReference>
<dbReference type="Pfam" id="PF01149">
    <property type="entry name" value="Fapy_DNA_glyco"/>
    <property type="match status" value="1"/>
</dbReference>
<evidence type="ECO:0000313" key="19">
    <source>
        <dbReference type="Proteomes" id="UP001432180"/>
    </source>
</evidence>
<dbReference type="Proteomes" id="UP001432180">
    <property type="component" value="Chromosome"/>
</dbReference>
<dbReference type="SUPFAM" id="SSF81624">
    <property type="entry name" value="N-terminal domain of MutM-like DNA repair proteins"/>
    <property type="match status" value="1"/>
</dbReference>
<dbReference type="InterPro" id="IPR010663">
    <property type="entry name" value="Znf_FPG/IleRS"/>
</dbReference>
<name>A0ABZ0SGH3_9GAMM</name>
<evidence type="ECO:0000259" key="16">
    <source>
        <dbReference type="PROSITE" id="PS51066"/>
    </source>
</evidence>
<feature type="active site" description="Proton donor; for beta-elimination activity" evidence="15">
    <location>
        <position position="58"/>
    </location>
</feature>
<evidence type="ECO:0000313" key="18">
    <source>
        <dbReference type="EMBL" id="WPL19584.1"/>
    </source>
</evidence>
<dbReference type="SUPFAM" id="SSF57716">
    <property type="entry name" value="Glucocorticoid receptor-like (DNA-binding domain)"/>
    <property type="match status" value="1"/>
</dbReference>
<feature type="domain" description="Formamidopyrimidine-DNA glycosylase catalytic" evidence="17">
    <location>
        <begin position="2"/>
        <end position="113"/>
    </location>
</feature>
<dbReference type="EC" id="4.2.99.18" evidence="15"/>
<feature type="active site" description="Proton donor; for delta-elimination activity" evidence="15">
    <location>
        <position position="261"/>
    </location>
</feature>
<dbReference type="Gene3D" id="1.10.8.50">
    <property type="match status" value="1"/>
</dbReference>
<keyword evidence="12 15" id="KW-0511">Multifunctional enzyme</keyword>
<evidence type="ECO:0000256" key="13">
    <source>
        <dbReference type="ARBA" id="ARBA00023295"/>
    </source>
</evidence>
<dbReference type="RefSeq" id="WP_328985333.1">
    <property type="nucleotide sequence ID" value="NZ_CP121472.1"/>
</dbReference>
<feature type="binding site" evidence="15">
    <location>
        <position position="91"/>
    </location>
    <ligand>
        <name>DNA</name>
        <dbReference type="ChEBI" id="CHEBI:16991"/>
    </ligand>
</feature>
<dbReference type="Pfam" id="PF06827">
    <property type="entry name" value="zf-FPG_IleRS"/>
    <property type="match status" value="1"/>
</dbReference>
<dbReference type="Gene3D" id="3.20.190.10">
    <property type="entry name" value="MutM-like, N-terminal"/>
    <property type="match status" value="1"/>
</dbReference>
<dbReference type="SMART" id="SM01232">
    <property type="entry name" value="H2TH"/>
    <property type="match status" value="1"/>
</dbReference>
<evidence type="ECO:0000256" key="11">
    <source>
        <dbReference type="ARBA" id="ARBA00023239"/>
    </source>
</evidence>
<comment type="function">
    <text evidence="15">Involved in base excision repair of DNA damaged by oxidation or by mutagenic agents. Acts as DNA glycosylase that recognizes and removes damaged bases. Has a preference for oxidized purines, such as 7,8-dihydro-8-oxoguanine (8-oxoG). Has AP (apurinic/apyrimidinic) lyase activity and introduces nicks in the DNA strand. Cleaves the DNA backbone by beta-delta elimination to generate a single-strand break at the site of the removed base with both 3'- and 5'-phosphates.</text>
</comment>
<evidence type="ECO:0000256" key="14">
    <source>
        <dbReference type="ARBA" id="ARBA00044632"/>
    </source>
</evidence>
<keyword evidence="5 15" id="KW-0227">DNA damage</keyword>
<dbReference type="PANTHER" id="PTHR22993">
    <property type="entry name" value="FORMAMIDOPYRIMIDINE-DNA GLYCOSYLASE"/>
    <property type="match status" value="1"/>
</dbReference>
<evidence type="ECO:0000256" key="8">
    <source>
        <dbReference type="ARBA" id="ARBA00022833"/>
    </source>
</evidence>
<feature type="binding site" evidence="15">
    <location>
        <position position="110"/>
    </location>
    <ligand>
        <name>DNA</name>
        <dbReference type="ChEBI" id="CHEBI:16991"/>
    </ligand>
</feature>
<dbReference type="EC" id="3.2.2.23" evidence="15"/>
<keyword evidence="13 15" id="KW-0326">Glycosidase</keyword>
<dbReference type="Pfam" id="PF06831">
    <property type="entry name" value="H2TH"/>
    <property type="match status" value="1"/>
</dbReference>
<dbReference type="InterPro" id="IPR020629">
    <property type="entry name" value="FPG_Glyclase"/>
</dbReference>
<dbReference type="PROSITE" id="PS51066">
    <property type="entry name" value="ZF_FPG_2"/>
    <property type="match status" value="1"/>
</dbReference>
<feature type="active site" description="Schiff-base intermediate with DNA" evidence="15">
    <location>
        <position position="2"/>
    </location>
</feature>
<dbReference type="NCBIfam" id="TIGR00577">
    <property type="entry name" value="fpg"/>
    <property type="match status" value="1"/>
</dbReference>
<dbReference type="EMBL" id="CP121472">
    <property type="protein sequence ID" value="WPL19584.1"/>
    <property type="molecule type" value="Genomic_DNA"/>
</dbReference>
<evidence type="ECO:0000256" key="7">
    <source>
        <dbReference type="ARBA" id="ARBA00022801"/>
    </source>
</evidence>
<evidence type="ECO:0000256" key="12">
    <source>
        <dbReference type="ARBA" id="ARBA00023268"/>
    </source>
</evidence>
<evidence type="ECO:0000256" key="5">
    <source>
        <dbReference type="ARBA" id="ARBA00022763"/>
    </source>
</evidence>
<evidence type="ECO:0000256" key="15">
    <source>
        <dbReference type="HAMAP-Rule" id="MF_00103"/>
    </source>
</evidence>
<dbReference type="PROSITE" id="PS01242">
    <property type="entry name" value="ZF_FPG_1"/>
    <property type="match status" value="1"/>
</dbReference>
<keyword evidence="4 15" id="KW-0479">Metal-binding</keyword>
<keyword evidence="11 15" id="KW-0456">Lyase</keyword>
<dbReference type="GO" id="GO:0008534">
    <property type="term" value="F:oxidized purine nucleobase lesion DNA N-glycosylase activity"/>
    <property type="evidence" value="ECO:0007669"/>
    <property type="project" value="UniProtKB-EC"/>
</dbReference>
<organism evidence="18 19">
    <name type="scientific">Thiorhodovibrio winogradskyi</name>
    <dbReference type="NCBI Taxonomy" id="77007"/>
    <lineage>
        <taxon>Bacteria</taxon>
        <taxon>Pseudomonadati</taxon>
        <taxon>Pseudomonadota</taxon>
        <taxon>Gammaproteobacteria</taxon>
        <taxon>Chromatiales</taxon>
        <taxon>Chromatiaceae</taxon>
        <taxon>Thiorhodovibrio</taxon>
    </lineage>
</organism>
<keyword evidence="8 15" id="KW-0862">Zinc</keyword>
<keyword evidence="19" id="KW-1185">Reference proteome</keyword>
<accession>A0ABZ0SGH3</accession>
<keyword evidence="9 15" id="KW-0238">DNA-binding</keyword>
<comment type="cofactor">
    <cofactor evidence="15">
        <name>Zn(2+)</name>
        <dbReference type="ChEBI" id="CHEBI:29105"/>
    </cofactor>
    <text evidence="15">Binds 1 zinc ion per subunit.</text>
</comment>
<evidence type="ECO:0000256" key="6">
    <source>
        <dbReference type="ARBA" id="ARBA00022771"/>
    </source>
</evidence>
<comment type="similarity">
    <text evidence="2 15">Belongs to the FPG family.</text>
</comment>
<feature type="domain" description="FPG-type" evidence="16">
    <location>
        <begin position="237"/>
        <end position="271"/>
    </location>
</feature>
<proteinExistence type="inferred from homology"/>
<evidence type="ECO:0000259" key="17">
    <source>
        <dbReference type="PROSITE" id="PS51068"/>
    </source>
</evidence>
<dbReference type="CDD" id="cd08966">
    <property type="entry name" value="EcFpg-like_N"/>
    <property type="match status" value="1"/>
</dbReference>
<evidence type="ECO:0000256" key="3">
    <source>
        <dbReference type="ARBA" id="ARBA00011245"/>
    </source>
</evidence>
<comment type="subunit">
    <text evidence="3 15">Monomer.</text>
</comment>
<dbReference type="HAMAP" id="MF_00103">
    <property type="entry name" value="Fapy_DNA_glycosyl"/>
    <property type="match status" value="1"/>
</dbReference>
<evidence type="ECO:0000256" key="2">
    <source>
        <dbReference type="ARBA" id="ARBA00009409"/>
    </source>
</evidence>
<dbReference type="InterPro" id="IPR035937">
    <property type="entry name" value="FPG_N"/>
</dbReference>
<dbReference type="InterPro" id="IPR000214">
    <property type="entry name" value="Znf_DNA_glyclase/AP_lyase"/>
</dbReference>
<feature type="active site" description="Proton donor" evidence="15">
    <location>
        <position position="3"/>
    </location>
</feature>
<evidence type="ECO:0000256" key="10">
    <source>
        <dbReference type="ARBA" id="ARBA00023204"/>
    </source>
</evidence>